<evidence type="ECO:0000256" key="1">
    <source>
        <dbReference type="SAM" id="MobiDB-lite"/>
    </source>
</evidence>
<dbReference type="InterPro" id="IPR036691">
    <property type="entry name" value="Endo/exonu/phosph_ase_sf"/>
</dbReference>
<comment type="caution">
    <text evidence="2">The sequence shown here is derived from an EMBL/GenBank/DDBJ whole genome shotgun (WGS) entry which is preliminary data.</text>
</comment>
<accession>A0ABP1PKU0</accession>
<keyword evidence="3" id="KW-1185">Reference proteome</keyword>
<dbReference type="Proteomes" id="UP001642540">
    <property type="component" value="Unassembled WGS sequence"/>
</dbReference>
<dbReference type="EMBL" id="CAXLJM020000002">
    <property type="protein sequence ID" value="CAL8068637.1"/>
    <property type="molecule type" value="Genomic_DNA"/>
</dbReference>
<dbReference type="Gene3D" id="3.60.10.10">
    <property type="entry name" value="Endonuclease/exonuclease/phosphatase"/>
    <property type="match status" value="1"/>
</dbReference>
<evidence type="ECO:0000313" key="3">
    <source>
        <dbReference type="Proteomes" id="UP001642540"/>
    </source>
</evidence>
<gene>
    <name evidence="2" type="ORF">ODALV1_LOCUS393</name>
</gene>
<feature type="compositionally biased region" description="Basic and acidic residues" evidence="1">
    <location>
        <begin position="17"/>
        <end position="31"/>
    </location>
</feature>
<organism evidence="2 3">
    <name type="scientific">Orchesella dallaii</name>
    <dbReference type="NCBI Taxonomy" id="48710"/>
    <lineage>
        <taxon>Eukaryota</taxon>
        <taxon>Metazoa</taxon>
        <taxon>Ecdysozoa</taxon>
        <taxon>Arthropoda</taxon>
        <taxon>Hexapoda</taxon>
        <taxon>Collembola</taxon>
        <taxon>Entomobryomorpha</taxon>
        <taxon>Entomobryoidea</taxon>
        <taxon>Orchesellidae</taxon>
        <taxon>Orchesellinae</taxon>
        <taxon>Orchesella</taxon>
    </lineage>
</organism>
<reference evidence="2 3" key="1">
    <citation type="submission" date="2024-08" db="EMBL/GenBank/DDBJ databases">
        <authorList>
            <person name="Cucini C."/>
            <person name="Frati F."/>
        </authorList>
    </citation>
    <scope>NUCLEOTIDE SEQUENCE [LARGE SCALE GENOMIC DNA]</scope>
</reference>
<sequence length="294" mass="33121">MEPYPLDPTQNSSLESTPRKSSIDKRTREESSSPESAKPSKSVKINCTYISTLLSQTDLDNIKAMLNDVFDEKLQALDKRCNDTTIVTITKIDNMRREKNIIITGIPEAANEPINDLVAKTEQRFVKIGLQTITVDDISRLRRTARTDGKPRPVLVKLLRKLDKRAIMAGKNSLERKRFSSTMTHPQLYVPKKKSYVTSSVNIRIQTRIADSDLCLGTLQRDWVSQDQVLSRRGEALLELMDSERMLLLNGRALGDIPGEFTFVKGSGRSTIDFDLTFVDEESAQRIVTCSVLA</sequence>
<dbReference type="Gene3D" id="3.30.70.1820">
    <property type="entry name" value="L1 transposable element, RRM domain"/>
    <property type="match status" value="1"/>
</dbReference>
<protein>
    <submittedName>
        <fullName evidence="2">Uncharacterized protein</fullName>
    </submittedName>
</protein>
<evidence type="ECO:0000313" key="2">
    <source>
        <dbReference type="EMBL" id="CAL8068637.1"/>
    </source>
</evidence>
<proteinExistence type="predicted"/>
<name>A0ABP1PKU0_9HEXA</name>
<feature type="region of interest" description="Disordered" evidence="1">
    <location>
        <begin position="1"/>
        <end position="41"/>
    </location>
</feature>